<dbReference type="Gene3D" id="3.40.50.300">
    <property type="entry name" value="P-loop containing nucleotide triphosphate hydrolases"/>
    <property type="match status" value="1"/>
</dbReference>
<evidence type="ECO:0000256" key="2">
    <source>
        <dbReference type="ARBA" id="ARBA00003069"/>
    </source>
</evidence>
<dbReference type="GO" id="GO:0008270">
    <property type="term" value="F:zinc ion binding"/>
    <property type="evidence" value="ECO:0007669"/>
    <property type="project" value="InterPro"/>
</dbReference>
<organism evidence="16 17">
    <name type="scientific">Puccinia graminis f. sp. tritici</name>
    <dbReference type="NCBI Taxonomy" id="56615"/>
    <lineage>
        <taxon>Eukaryota</taxon>
        <taxon>Fungi</taxon>
        <taxon>Dikarya</taxon>
        <taxon>Basidiomycota</taxon>
        <taxon>Pucciniomycotina</taxon>
        <taxon>Pucciniomycetes</taxon>
        <taxon>Pucciniales</taxon>
        <taxon>Pucciniaceae</taxon>
        <taxon>Puccinia</taxon>
    </lineage>
</organism>
<dbReference type="Pfam" id="PF00503">
    <property type="entry name" value="G-alpha"/>
    <property type="match status" value="1"/>
</dbReference>
<keyword evidence="8 13" id="KW-0460">Magnesium</keyword>
<dbReference type="SUPFAM" id="SSF47895">
    <property type="entry name" value="Transducin (alpha subunit), insertion domain"/>
    <property type="match status" value="1"/>
</dbReference>
<evidence type="ECO:0000256" key="6">
    <source>
        <dbReference type="ARBA" id="ARBA00022801"/>
    </source>
</evidence>
<dbReference type="InterPro" id="IPR027417">
    <property type="entry name" value="P-loop_NTPase"/>
</dbReference>
<comment type="subunit">
    <text evidence="3">G proteins are composed of 3 units; alpha, beta and gamma. The alpha chain contains the guanine nucleotide binding site.</text>
</comment>
<dbReference type="InterPro" id="IPR016193">
    <property type="entry name" value="Cytidine_deaminase-like"/>
</dbReference>
<dbReference type="Gene3D" id="1.10.400.10">
    <property type="entry name" value="GI Alpha 1, domain 2-like"/>
    <property type="match status" value="1"/>
</dbReference>
<feature type="domain" description="CMP/dCMP-type deaminase" evidence="15">
    <location>
        <begin position="229"/>
        <end position="343"/>
    </location>
</feature>
<comment type="caution">
    <text evidence="16">The sequence shown here is derived from an EMBL/GenBank/DDBJ whole genome shotgun (WGS) entry which is preliminary data.</text>
</comment>
<dbReference type="AlphaFoldDB" id="A0A5B0PYU9"/>
<proteinExistence type="predicted"/>
<feature type="region of interest" description="Disordered" evidence="14">
    <location>
        <begin position="32"/>
        <end position="66"/>
    </location>
</feature>
<reference evidence="16 17" key="1">
    <citation type="submission" date="2019-05" db="EMBL/GenBank/DDBJ databases">
        <title>Emergence of the Ug99 lineage of the wheat stem rust pathogen through somatic hybridization.</title>
        <authorList>
            <person name="Li F."/>
            <person name="Upadhyaya N.M."/>
            <person name="Sperschneider J."/>
            <person name="Matny O."/>
            <person name="Nguyen-Phuc H."/>
            <person name="Mago R."/>
            <person name="Raley C."/>
            <person name="Miller M.E."/>
            <person name="Silverstein K.A.T."/>
            <person name="Henningsen E."/>
            <person name="Hirsch C.D."/>
            <person name="Visser B."/>
            <person name="Pretorius Z.A."/>
            <person name="Steffenson B.J."/>
            <person name="Schwessinger B."/>
            <person name="Dodds P.N."/>
            <person name="Figueroa M."/>
        </authorList>
    </citation>
    <scope>NUCLEOTIDE SEQUENCE [LARGE SCALE GENOMIC DNA]</scope>
    <source>
        <strain evidence="16">21-0</strain>
    </source>
</reference>
<evidence type="ECO:0000256" key="3">
    <source>
        <dbReference type="ARBA" id="ARBA00011356"/>
    </source>
</evidence>
<keyword evidence="6" id="KW-0378">Hydrolase</keyword>
<dbReference type="Pfam" id="PF00383">
    <property type="entry name" value="dCMP_cyt_deam_1"/>
    <property type="match status" value="1"/>
</dbReference>
<dbReference type="OrthoDB" id="1701769at2759"/>
<dbReference type="GO" id="GO:0052717">
    <property type="term" value="F:tRNA-specific adenosine-34 deaminase activity"/>
    <property type="evidence" value="ECO:0007669"/>
    <property type="project" value="TreeGrafter"/>
</dbReference>
<dbReference type="EMBL" id="VSWC01000040">
    <property type="protein sequence ID" value="KAA1106073.1"/>
    <property type="molecule type" value="Genomic_DNA"/>
</dbReference>
<dbReference type="GO" id="GO:0005634">
    <property type="term" value="C:nucleus"/>
    <property type="evidence" value="ECO:0007669"/>
    <property type="project" value="TreeGrafter"/>
</dbReference>
<dbReference type="SMART" id="SM00275">
    <property type="entry name" value="G_alpha"/>
    <property type="match status" value="1"/>
</dbReference>
<evidence type="ECO:0000256" key="14">
    <source>
        <dbReference type="SAM" id="MobiDB-lite"/>
    </source>
</evidence>
<feature type="binding site" evidence="12">
    <location>
        <begin position="194"/>
        <end position="200"/>
    </location>
    <ligand>
        <name>GTP</name>
        <dbReference type="ChEBI" id="CHEBI:37565"/>
    </ligand>
</feature>
<evidence type="ECO:0000313" key="16">
    <source>
        <dbReference type="EMBL" id="KAA1106073.1"/>
    </source>
</evidence>
<dbReference type="PANTHER" id="PTHR11079">
    <property type="entry name" value="CYTOSINE DEAMINASE FAMILY MEMBER"/>
    <property type="match status" value="1"/>
</dbReference>
<comment type="function">
    <text evidence="2">Guanine nucleotide-binding proteins (G proteins) are involved as modulators or transducers in various transmembrane signaling systems.</text>
</comment>
<evidence type="ECO:0000256" key="5">
    <source>
        <dbReference type="ARBA" id="ARBA00022741"/>
    </source>
</evidence>
<evidence type="ECO:0000256" key="11">
    <source>
        <dbReference type="ARBA" id="ARBA00074402"/>
    </source>
</evidence>
<dbReference type="CDD" id="cd01285">
    <property type="entry name" value="nucleoside_deaminase"/>
    <property type="match status" value="1"/>
</dbReference>
<evidence type="ECO:0000256" key="13">
    <source>
        <dbReference type="PIRSR" id="PIRSR601019-2"/>
    </source>
</evidence>
<name>A0A5B0PYU9_PUCGR</name>
<keyword evidence="7" id="KW-0862">Zinc</keyword>
<dbReference type="GO" id="GO:0005525">
    <property type="term" value="F:GTP binding"/>
    <property type="evidence" value="ECO:0007669"/>
    <property type="project" value="UniProtKB-KW"/>
</dbReference>
<dbReference type="GO" id="GO:0003924">
    <property type="term" value="F:GTPase activity"/>
    <property type="evidence" value="ECO:0007669"/>
    <property type="project" value="InterPro"/>
</dbReference>
<evidence type="ECO:0000256" key="10">
    <source>
        <dbReference type="ARBA" id="ARBA00023224"/>
    </source>
</evidence>
<dbReference type="InterPro" id="IPR011025">
    <property type="entry name" value="GproteinA_insert"/>
</dbReference>
<evidence type="ECO:0000259" key="15">
    <source>
        <dbReference type="PROSITE" id="PS51747"/>
    </source>
</evidence>
<evidence type="ECO:0000313" key="17">
    <source>
        <dbReference type="Proteomes" id="UP000324748"/>
    </source>
</evidence>
<dbReference type="GO" id="GO:0007186">
    <property type="term" value="P:G protein-coupled receptor signaling pathway"/>
    <property type="evidence" value="ECO:0007669"/>
    <property type="project" value="InterPro"/>
</dbReference>
<feature type="binding site" evidence="13">
    <location>
        <position position="65"/>
    </location>
    <ligand>
        <name>Mg(2+)</name>
        <dbReference type="ChEBI" id="CHEBI:18420"/>
    </ligand>
</feature>
<protein>
    <recommendedName>
        <fullName evidence="11">Guanine nucleotide-binding protein alpha-2 subunit</fullName>
    </recommendedName>
</protein>
<evidence type="ECO:0000256" key="4">
    <source>
        <dbReference type="ARBA" id="ARBA00022723"/>
    </source>
</evidence>
<evidence type="ECO:0000256" key="9">
    <source>
        <dbReference type="ARBA" id="ARBA00023134"/>
    </source>
</evidence>
<evidence type="ECO:0000256" key="12">
    <source>
        <dbReference type="PIRSR" id="PIRSR601019-1"/>
    </source>
</evidence>
<dbReference type="GO" id="GO:0002100">
    <property type="term" value="P:tRNA wobble adenosine to inosine editing"/>
    <property type="evidence" value="ECO:0007669"/>
    <property type="project" value="TreeGrafter"/>
</dbReference>
<dbReference type="GO" id="GO:0031683">
    <property type="term" value="F:G-protein beta/gamma-subunit complex binding"/>
    <property type="evidence" value="ECO:0007669"/>
    <property type="project" value="InterPro"/>
</dbReference>
<dbReference type="PANTHER" id="PTHR11079:SF149">
    <property type="entry name" value="TRNA-SPECIFIC ADENOSINE DEAMINASE 2"/>
    <property type="match status" value="1"/>
</dbReference>
<keyword evidence="4 13" id="KW-0479">Metal-binding</keyword>
<evidence type="ECO:0000256" key="1">
    <source>
        <dbReference type="ARBA" id="ARBA00001946"/>
    </source>
</evidence>
<dbReference type="InterPro" id="IPR016192">
    <property type="entry name" value="APOBEC/CMP_deaminase_Zn-bd"/>
</dbReference>
<keyword evidence="10" id="KW-0807">Transducer</keyword>
<sequence>MYLRARSCAILECQSDTIPAGLLMPVPAARPRLHSPGPSAGATGGQVASGHGPKCLSSNRSSGKTTPLKQMEITHNRGGLTPSEREHYRQQVFVKICEGMRLCLELMNKEDIELENADLMKFVPMFNHCVNFEPRQPFPHEYLEPLSLLWGDGGIKKALDSGNNSVLLENIKYFFSELDRLFQPSYVPTDLDILHCEGKTCQGKATGKTETTMIDQSKLRMIDRSQQNLSDLLLMDQAIEMANEALVANEIPVGCVLVSKTTDKVLSKGRNRTNETKNACLHAEFDAIGGLHSVTPADKIDWNDVKLYVTVEPCLMCSSALRQIGINLVYFGCSNDRFGGCGGVVSIHNDPRLIHSQPLTALGGYRREDAIILLRKFYITENTNAPVPKKKTNRVLKMEIPDFVLCICYCYDAFWVIFE</sequence>
<keyword evidence="5 12" id="KW-0547">Nucleotide-binding</keyword>
<evidence type="ECO:0000256" key="7">
    <source>
        <dbReference type="ARBA" id="ARBA00022833"/>
    </source>
</evidence>
<gene>
    <name evidence="16" type="primary">TAD2_1</name>
    <name evidence="16" type="ORF">PGT21_028345</name>
</gene>
<accession>A0A5B0PYU9</accession>
<keyword evidence="9 12" id="KW-0342">GTP-binding</keyword>
<dbReference type="FunFam" id="1.10.400.10:FF:000009">
    <property type="entry name" value="Guanine nucleotide-binding protein G(O) subunit alpha"/>
    <property type="match status" value="1"/>
</dbReference>
<evidence type="ECO:0000256" key="8">
    <source>
        <dbReference type="ARBA" id="ARBA00022842"/>
    </source>
</evidence>
<feature type="binding site" evidence="13">
    <location>
        <position position="200"/>
    </location>
    <ligand>
        <name>Mg(2+)</name>
        <dbReference type="ChEBI" id="CHEBI:18420"/>
    </ligand>
</feature>
<dbReference type="InterPro" id="IPR002125">
    <property type="entry name" value="CMP_dCMP_dom"/>
</dbReference>
<dbReference type="PROSITE" id="PS51747">
    <property type="entry name" value="CYT_DCMP_DEAMINASES_2"/>
    <property type="match status" value="1"/>
</dbReference>
<dbReference type="InterPro" id="IPR001019">
    <property type="entry name" value="Gprotein_alpha_su"/>
</dbReference>
<comment type="cofactor">
    <cofactor evidence="1">
        <name>Mg(2+)</name>
        <dbReference type="ChEBI" id="CHEBI:18420"/>
    </cofactor>
</comment>
<feature type="compositionally biased region" description="Polar residues" evidence="14">
    <location>
        <begin position="56"/>
        <end position="66"/>
    </location>
</feature>
<dbReference type="Gene3D" id="3.40.140.10">
    <property type="entry name" value="Cytidine Deaminase, domain 2"/>
    <property type="match status" value="1"/>
</dbReference>
<dbReference type="Proteomes" id="UP000324748">
    <property type="component" value="Unassembled WGS sequence"/>
</dbReference>
<keyword evidence="17" id="KW-1185">Reference proteome</keyword>
<dbReference type="PROSITE" id="PS00903">
    <property type="entry name" value="CYT_DCMP_DEAMINASES_1"/>
    <property type="match status" value="1"/>
</dbReference>
<dbReference type="SUPFAM" id="SSF53927">
    <property type="entry name" value="Cytidine deaminase-like"/>
    <property type="match status" value="1"/>
</dbReference>
<dbReference type="GO" id="GO:0005737">
    <property type="term" value="C:cytoplasm"/>
    <property type="evidence" value="ECO:0007669"/>
    <property type="project" value="TreeGrafter"/>
</dbReference>